<reference evidence="4" key="1">
    <citation type="submission" date="2017-02" db="UniProtKB">
        <authorList>
            <consortium name="WormBaseParasite"/>
        </authorList>
    </citation>
    <scope>IDENTIFICATION</scope>
</reference>
<feature type="region of interest" description="Disordered" evidence="1">
    <location>
        <begin position="325"/>
        <end position="347"/>
    </location>
</feature>
<proteinExistence type="predicted"/>
<protein>
    <submittedName>
        <fullName evidence="4">ZP domain-containing protein</fullName>
    </submittedName>
</protein>
<accession>A0A0N4WJ78</accession>
<reference evidence="2 3" key="2">
    <citation type="submission" date="2018-11" db="EMBL/GenBank/DDBJ databases">
        <authorList>
            <consortium name="Pathogen Informatics"/>
        </authorList>
    </citation>
    <scope>NUCLEOTIDE SEQUENCE [LARGE SCALE GENOMIC DNA]</scope>
    <source>
        <strain evidence="2 3">MHpl1</strain>
    </source>
</reference>
<name>A0A0N4WJ78_HAEPC</name>
<organism evidence="4">
    <name type="scientific">Haemonchus placei</name>
    <name type="common">Barber's pole worm</name>
    <dbReference type="NCBI Taxonomy" id="6290"/>
    <lineage>
        <taxon>Eukaryota</taxon>
        <taxon>Metazoa</taxon>
        <taxon>Ecdysozoa</taxon>
        <taxon>Nematoda</taxon>
        <taxon>Chromadorea</taxon>
        <taxon>Rhabditida</taxon>
        <taxon>Rhabditina</taxon>
        <taxon>Rhabditomorpha</taxon>
        <taxon>Strongyloidea</taxon>
        <taxon>Trichostrongylidae</taxon>
        <taxon>Haemonchus</taxon>
    </lineage>
</organism>
<dbReference type="EMBL" id="UZAF01017458">
    <property type="protein sequence ID" value="VDO41857.1"/>
    <property type="molecule type" value="Genomic_DNA"/>
</dbReference>
<keyword evidence="3" id="KW-1185">Reference proteome</keyword>
<evidence type="ECO:0000256" key="1">
    <source>
        <dbReference type="SAM" id="MobiDB-lite"/>
    </source>
</evidence>
<feature type="compositionally biased region" description="Acidic residues" evidence="1">
    <location>
        <begin position="333"/>
        <end position="347"/>
    </location>
</feature>
<dbReference type="AlphaFoldDB" id="A0A0N4WJ78"/>
<dbReference type="Proteomes" id="UP000268014">
    <property type="component" value="Unassembled WGS sequence"/>
</dbReference>
<dbReference type="WBParaSite" id="HPLM_0001105501-mRNA-1">
    <property type="protein sequence ID" value="HPLM_0001105501-mRNA-1"/>
    <property type="gene ID" value="HPLM_0001105501"/>
</dbReference>
<sequence length="389" mass="42994">MMSSTRFRPPYSHLHITGCSVGPAMHSRVTVASVHQRLMRTNAVMVLSLLWDSGQLPIVHVKSKDSWFRARMPIPTITPSQLTPRPDPQVVSDYAIVVVEDKGTVEGNVCQNAVVSIFNASTAHFVLKDVQVPSIITQTFTEHRGSNSSCYYSAFPVLGDQPLRLFPTGDHCGIGQNLIKFGVNTTVQCMARRSAFEAVDGCPSDEQLKAFLTSEVSYVCNCGKCDVPLMRQLPSTHDYNTTSCVAIHRATMTFTFRNGSINGGRISLVSVMIRLFGTRALENSNGDGIKKKQIPEEGPPPSVRLPQRFEPGGALSLNRSNTIHRISNSMPENQDDDDDGDDDDNDYADNLIKEQLRRCGTYATVDPTTEQHKCWLVAKQDTCSTRFHA</sequence>
<evidence type="ECO:0000313" key="2">
    <source>
        <dbReference type="EMBL" id="VDO41857.1"/>
    </source>
</evidence>
<gene>
    <name evidence="2" type="ORF">HPLM_LOCUS11047</name>
</gene>
<dbReference type="STRING" id="6290.A0A0N4WJ78"/>
<dbReference type="OrthoDB" id="5809922at2759"/>
<evidence type="ECO:0000313" key="4">
    <source>
        <dbReference type="WBParaSite" id="HPLM_0001105501-mRNA-1"/>
    </source>
</evidence>
<evidence type="ECO:0000313" key="3">
    <source>
        <dbReference type="Proteomes" id="UP000268014"/>
    </source>
</evidence>